<dbReference type="EMBL" id="JAAAMI010000001">
    <property type="protein sequence ID" value="NDV42384.1"/>
    <property type="molecule type" value="Genomic_DNA"/>
</dbReference>
<dbReference type="Proteomes" id="UP000468707">
    <property type="component" value="Unassembled WGS sequence"/>
</dbReference>
<keyword evidence="2" id="KW-1185">Reference proteome</keyword>
<comment type="caution">
    <text evidence="1">The sequence shown here is derived from an EMBL/GenBank/DDBJ whole genome shotgun (WGS) entry which is preliminary data.</text>
</comment>
<dbReference type="GO" id="GO:0003676">
    <property type="term" value="F:nucleic acid binding"/>
    <property type="evidence" value="ECO:0007669"/>
    <property type="project" value="InterPro"/>
</dbReference>
<protein>
    <recommendedName>
        <fullName evidence="3">Piwi domain-containing protein</fullName>
    </recommendedName>
</protein>
<dbReference type="SUPFAM" id="SSF53098">
    <property type="entry name" value="Ribonuclease H-like"/>
    <property type="match status" value="1"/>
</dbReference>
<evidence type="ECO:0008006" key="3">
    <source>
        <dbReference type="Google" id="ProtNLM"/>
    </source>
</evidence>
<evidence type="ECO:0000313" key="2">
    <source>
        <dbReference type="Proteomes" id="UP000468707"/>
    </source>
</evidence>
<proteinExistence type="predicted"/>
<dbReference type="InterPro" id="IPR036397">
    <property type="entry name" value="RNaseH_sf"/>
</dbReference>
<dbReference type="AlphaFoldDB" id="A0A6I5KNE1"/>
<gene>
    <name evidence="1" type="ORF">GTK07_03515</name>
</gene>
<dbReference type="Gene3D" id="3.30.420.10">
    <property type="entry name" value="Ribonuclease H-like superfamily/Ribonuclease H"/>
    <property type="match status" value="1"/>
</dbReference>
<dbReference type="InterPro" id="IPR012337">
    <property type="entry name" value="RNaseH-like_sf"/>
</dbReference>
<dbReference type="Gene3D" id="3.40.50.2300">
    <property type="match status" value="1"/>
</dbReference>
<sequence>MNNNILKLKEPLLKFAYDQMVEDPRDGLSLFGPFDKGKVTDFTIGIIGTVAGRKRMKSWLKKAHGPVYHPTADIAKPFFPGFSATFDVSFNIDNIVELDVNPETLSLFYRYVDNHQRVSNIVDLYVDGLVAYRKEEEIKVDLWFIVIPDYVYTVCRPKSRVPKKDGIKIGISDDYSRRNVGLFEDPETEKLRSAYYYENHFHNQLKIKLLKHSILTQIVRESTIAYNDFLKPTGKPKKDLSQFETAIAWNISTALYYKIGGLPWKLGNVREGVCYVGLVFKNDETNKDNRIACCAAQMFLDSGDGLVFKGAVGPWYNPENYQYHLSKESAKELLSMSIKGFEKRNNRRPKEIFIHGKTFFSEEEWEGFLEAAGNDTKIFGIRITSEKYFKLFREGDFPVLRNSALVTGKNSAFLWTKGFIPRLQSVLGLETPNPLNIQIVRGDANIVTVCQDVLALTKLNYNTCIFGDGMPVTLKFADRIGEILTAGPNENLEVLPFKYYI</sequence>
<dbReference type="RefSeq" id="WP_163633034.1">
    <property type="nucleotide sequence ID" value="NZ_JAAAMI010000001.1"/>
</dbReference>
<organism evidence="1 2">
    <name type="scientific">Flagellimonas sediminis</name>
    <dbReference type="NCBI Taxonomy" id="2696468"/>
    <lineage>
        <taxon>Bacteria</taxon>
        <taxon>Pseudomonadati</taxon>
        <taxon>Bacteroidota</taxon>
        <taxon>Flavobacteriia</taxon>
        <taxon>Flavobacteriales</taxon>
        <taxon>Flavobacteriaceae</taxon>
        <taxon>Flagellimonas</taxon>
    </lineage>
</organism>
<reference evidence="1 2" key="1">
    <citation type="submission" date="2020-01" db="EMBL/GenBank/DDBJ databases">
        <title>Muricauda sediminis sp.nov. 40Bstr401.</title>
        <authorList>
            <person name="Xue Z."/>
            <person name="Zhu S."/>
            <person name="Ren N."/>
            <person name="Chen T."/>
            <person name="Chen X."/>
            <person name="Chen J."/>
            <person name="Yang J."/>
        </authorList>
    </citation>
    <scope>NUCLEOTIDE SEQUENCE [LARGE SCALE GENOMIC DNA]</scope>
    <source>
        <strain evidence="1 2">40Bstr401</strain>
    </source>
</reference>
<accession>A0A6I5KNE1</accession>
<name>A0A6I5KNE1_9FLAO</name>
<evidence type="ECO:0000313" key="1">
    <source>
        <dbReference type="EMBL" id="NDV42384.1"/>
    </source>
</evidence>